<dbReference type="RefSeq" id="XP_013419587.1">
    <property type="nucleotide sequence ID" value="XM_013564133.1"/>
</dbReference>
<dbReference type="FunFam" id="3.30.160.60:FF:000446">
    <property type="entry name" value="Zinc finger protein"/>
    <property type="match status" value="2"/>
</dbReference>
<dbReference type="InParanoid" id="A0A1S3KAS1"/>
<dbReference type="Pfam" id="PF00096">
    <property type="entry name" value="zf-C2H2"/>
    <property type="match status" value="6"/>
</dbReference>
<evidence type="ECO:0000256" key="11">
    <source>
        <dbReference type="PROSITE-ProRule" id="PRU00042"/>
    </source>
</evidence>
<feature type="domain" description="C2H2-type" evidence="13">
    <location>
        <begin position="543"/>
        <end position="565"/>
    </location>
</feature>
<dbReference type="KEGG" id="lak:106180215"/>
<dbReference type="OrthoDB" id="6077919at2759"/>
<dbReference type="PANTHER" id="PTHR24381">
    <property type="entry name" value="ZINC FINGER PROTEIN"/>
    <property type="match status" value="1"/>
</dbReference>
<dbReference type="PROSITE" id="PS00028">
    <property type="entry name" value="ZINC_FINGER_C2H2_1"/>
    <property type="match status" value="10"/>
</dbReference>
<feature type="domain" description="C2H2-type" evidence="13">
    <location>
        <begin position="626"/>
        <end position="653"/>
    </location>
</feature>
<dbReference type="SMART" id="SM00355">
    <property type="entry name" value="ZnF_C2H2"/>
    <property type="match status" value="13"/>
</dbReference>
<feature type="domain" description="C2H2-type" evidence="13">
    <location>
        <begin position="481"/>
        <end position="508"/>
    </location>
</feature>
<evidence type="ECO:0000256" key="2">
    <source>
        <dbReference type="ARBA" id="ARBA00006991"/>
    </source>
</evidence>
<dbReference type="PANTHER" id="PTHR24381:SF393">
    <property type="entry name" value="CHROMATIN-LINKED ADAPTOR FOR MSL PROTEINS, ISOFORM B"/>
    <property type="match status" value="1"/>
</dbReference>
<feature type="region of interest" description="Disordered" evidence="12">
    <location>
        <begin position="215"/>
        <end position="241"/>
    </location>
</feature>
<evidence type="ECO:0000256" key="4">
    <source>
        <dbReference type="ARBA" id="ARBA00022737"/>
    </source>
</evidence>
<dbReference type="GeneID" id="106180215"/>
<protein>
    <submittedName>
        <fullName evidence="15">Zinc finger protein 599</fullName>
    </submittedName>
</protein>
<comment type="subcellular location">
    <subcellularLocation>
        <location evidence="1">Nucleus</location>
    </subcellularLocation>
</comment>
<evidence type="ECO:0000259" key="13">
    <source>
        <dbReference type="PROSITE" id="PS50157"/>
    </source>
</evidence>
<dbReference type="GO" id="GO:0000981">
    <property type="term" value="F:DNA-binding transcription factor activity, RNA polymerase II-specific"/>
    <property type="evidence" value="ECO:0007669"/>
    <property type="project" value="TreeGrafter"/>
</dbReference>
<evidence type="ECO:0000256" key="10">
    <source>
        <dbReference type="ARBA" id="ARBA00023242"/>
    </source>
</evidence>
<reference evidence="15" key="1">
    <citation type="submission" date="2025-08" db="UniProtKB">
        <authorList>
            <consortium name="RefSeq"/>
        </authorList>
    </citation>
    <scope>IDENTIFICATION</scope>
    <source>
        <tissue evidence="15">Gonads</tissue>
    </source>
</reference>
<evidence type="ECO:0000256" key="12">
    <source>
        <dbReference type="SAM" id="MobiDB-lite"/>
    </source>
</evidence>
<dbReference type="Gene3D" id="3.30.160.60">
    <property type="entry name" value="Classic Zinc Finger"/>
    <property type="match status" value="10"/>
</dbReference>
<dbReference type="GO" id="GO:0000977">
    <property type="term" value="F:RNA polymerase II transcription regulatory region sequence-specific DNA binding"/>
    <property type="evidence" value="ECO:0007669"/>
    <property type="project" value="TreeGrafter"/>
</dbReference>
<keyword evidence="3" id="KW-0479">Metal-binding</keyword>
<evidence type="ECO:0000256" key="7">
    <source>
        <dbReference type="ARBA" id="ARBA00023015"/>
    </source>
</evidence>
<dbReference type="SUPFAM" id="SSF57667">
    <property type="entry name" value="beta-beta-alpha zinc fingers"/>
    <property type="match status" value="6"/>
</dbReference>
<dbReference type="FunFam" id="3.30.160.60:FF:002343">
    <property type="entry name" value="Zinc finger protein 33A"/>
    <property type="match status" value="1"/>
</dbReference>
<evidence type="ECO:0000256" key="8">
    <source>
        <dbReference type="ARBA" id="ARBA00023125"/>
    </source>
</evidence>
<gene>
    <name evidence="15" type="primary">LOC106180215</name>
</gene>
<evidence type="ECO:0000256" key="1">
    <source>
        <dbReference type="ARBA" id="ARBA00004123"/>
    </source>
</evidence>
<evidence type="ECO:0000313" key="15">
    <source>
        <dbReference type="RefSeq" id="XP_013419587.1"/>
    </source>
</evidence>
<feature type="domain" description="C2H2-type" evidence="13">
    <location>
        <begin position="598"/>
        <end position="625"/>
    </location>
</feature>
<feature type="region of interest" description="Disordered" evidence="12">
    <location>
        <begin position="429"/>
        <end position="467"/>
    </location>
</feature>
<keyword evidence="10" id="KW-0539">Nucleus</keyword>
<accession>A0A1S3KAS1</accession>
<feature type="domain" description="C2H2-type" evidence="13">
    <location>
        <begin position="738"/>
        <end position="765"/>
    </location>
</feature>
<organism evidence="14 15">
    <name type="scientific">Lingula anatina</name>
    <name type="common">Brachiopod</name>
    <name type="synonym">Lingula unguis</name>
    <dbReference type="NCBI Taxonomy" id="7574"/>
    <lineage>
        <taxon>Eukaryota</taxon>
        <taxon>Metazoa</taxon>
        <taxon>Spiralia</taxon>
        <taxon>Lophotrochozoa</taxon>
        <taxon>Brachiopoda</taxon>
        <taxon>Linguliformea</taxon>
        <taxon>Lingulata</taxon>
        <taxon>Lingulida</taxon>
        <taxon>Linguloidea</taxon>
        <taxon>Lingulidae</taxon>
        <taxon>Lingula</taxon>
    </lineage>
</organism>
<dbReference type="AlphaFoldDB" id="A0A1S3KAS1"/>
<evidence type="ECO:0000256" key="6">
    <source>
        <dbReference type="ARBA" id="ARBA00022833"/>
    </source>
</evidence>
<feature type="domain" description="C2H2-type" evidence="13">
    <location>
        <begin position="794"/>
        <end position="822"/>
    </location>
</feature>
<feature type="compositionally biased region" description="Basic and acidic residues" evidence="12">
    <location>
        <begin position="215"/>
        <end position="226"/>
    </location>
</feature>
<dbReference type="FunFam" id="3.30.160.60:FF:000770">
    <property type="entry name" value="zinc finger protein 16"/>
    <property type="match status" value="1"/>
</dbReference>
<evidence type="ECO:0000256" key="5">
    <source>
        <dbReference type="ARBA" id="ARBA00022771"/>
    </source>
</evidence>
<keyword evidence="5 11" id="KW-0863">Zinc-finger</keyword>
<keyword evidence="9" id="KW-0804">Transcription</keyword>
<evidence type="ECO:0000256" key="3">
    <source>
        <dbReference type="ARBA" id="ARBA00022723"/>
    </source>
</evidence>
<keyword evidence="7" id="KW-0805">Transcription regulation</keyword>
<dbReference type="FunFam" id="3.30.160.60:FF:000478">
    <property type="entry name" value="Zinc finger protein 133"/>
    <property type="match status" value="1"/>
</dbReference>
<dbReference type="PROSITE" id="PS50157">
    <property type="entry name" value="ZINC_FINGER_C2H2_2"/>
    <property type="match status" value="12"/>
</dbReference>
<evidence type="ECO:0000313" key="14">
    <source>
        <dbReference type="Proteomes" id="UP000085678"/>
    </source>
</evidence>
<dbReference type="InterPro" id="IPR036236">
    <property type="entry name" value="Znf_C2H2_sf"/>
</dbReference>
<evidence type="ECO:0000256" key="9">
    <source>
        <dbReference type="ARBA" id="ARBA00023163"/>
    </source>
</evidence>
<keyword evidence="14" id="KW-1185">Reference proteome</keyword>
<proteinExistence type="inferred from homology"/>
<keyword evidence="6" id="KW-0862">Zinc</keyword>
<feature type="domain" description="C2H2-type" evidence="13">
    <location>
        <begin position="710"/>
        <end position="737"/>
    </location>
</feature>
<dbReference type="InterPro" id="IPR013087">
    <property type="entry name" value="Znf_C2H2_type"/>
</dbReference>
<feature type="domain" description="C2H2-type" evidence="13">
    <location>
        <begin position="654"/>
        <end position="681"/>
    </location>
</feature>
<dbReference type="GO" id="GO:0008270">
    <property type="term" value="F:zinc ion binding"/>
    <property type="evidence" value="ECO:0007669"/>
    <property type="project" value="UniProtKB-KW"/>
</dbReference>
<dbReference type="FunFam" id="3.30.160.60:FF:001182">
    <property type="entry name" value="Zinc finger, C2H2 type"/>
    <property type="match status" value="1"/>
</dbReference>
<feature type="compositionally biased region" description="Basic residues" evidence="12">
    <location>
        <begin position="351"/>
        <end position="374"/>
    </location>
</feature>
<sequence length="954" mass="107690">MAIPCQLYHGRPYVDLTKALGYISQDRCKETLAHLGKQGPRDQNKEIETNQFSQNASVTGLKIQDVRSISVFSSSEDDTCQFLDSGKDLLGNSNHATTKIITEEEKETLNQNEKVEADQTIDSSVESNVHVILPDVDNSYSKDTESDNPKKKGELLSKAFDCKIGEAVFSNVEQQNTTSSQTEKNVVSEDHEAFLEESSTLQNQQKIHISELRDRNESPLGGEHDTLPLAGTDARENNSKVSGTSLELDEELVHSLTKEYGLNVSPIYDNTTQDLALEAFLLLLFTCTDEKTLPFEQRDIYRQVVCEMCEVYAQYVATAQDTYCSSGLQIPVGYSAKVCKSPHPAPEKPRPKLAVKLKPKGLTKSGKRRGRPPKVKNQETTKSRQIGLYDFETTQADVRPTRNSVRRHSSPALKTPFNQIEKEDIILETAPSSGEENEQWATKDDDCDDAKDPDYKPKKKYVPKQKQKDTDDLFLGKELIFTCTSCGKVFGKRETLMRHRRVLCLVKPSKAAGPLACDVCGKIFPRKKNLQKHRRRHFGKKQYKCRRCDTQFQSWDELVEHRGSHGKRLFKCSLCDKLLASKHSLEVHERTHTDERPFRCEQCGKSYRQQSSLLSHVLSHTGVKNFICEICGKMFADGVSLKQHSVIHREKKPFQCKECGKGFNNSSNMQKHMWHHTGEKPHKCEICNLGFLKLDRLNAHMCSHTGEMPYTCATCGKQFAHIRYLKRHELTHTDVRPYQCTICEKAFRREHHLKVHMRRHNGIRPYACSHCNRRFTEKHDCNRHELLHLGIKPYQCVVCQKQFSEVRILRKHIKATHGDAYANSTEIMFQNVAQTGTTNANTAATSLQAVPDGSPSTAMLSNVPQATLTSEELGQGQGLHVGRMVPSSTTVPLSMLFPVSQGSGEEAAANSGKVFQCQGCLLGFETMSDLTYHTQLCPKIQVLSAMQGVNYVTW</sequence>
<dbReference type="Proteomes" id="UP000085678">
    <property type="component" value="Unplaced"/>
</dbReference>
<comment type="similarity">
    <text evidence="2">Belongs to the krueppel C2H2-type zinc-finger protein family.</text>
</comment>
<feature type="region of interest" description="Disordered" evidence="12">
    <location>
        <begin position="340"/>
        <end position="415"/>
    </location>
</feature>
<feature type="domain" description="C2H2-type" evidence="13">
    <location>
        <begin position="515"/>
        <end position="542"/>
    </location>
</feature>
<feature type="domain" description="C2H2-type" evidence="13">
    <location>
        <begin position="766"/>
        <end position="793"/>
    </location>
</feature>
<name>A0A1S3KAS1_LINAN</name>
<dbReference type="GO" id="GO:0005634">
    <property type="term" value="C:nucleus"/>
    <property type="evidence" value="ECO:0007669"/>
    <property type="project" value="UniProtKB-SubCell"/>
</dbReference>
<feature type="domain" description="C2H2-type" evidence="13">
    <location>
        <begin position="682"/>
        <end position="709"/>
    </location>
</feature>
<keyword evidence="8" id="KW-0238">DNA-binding</keyword>
<keyword evidence="4" id="KW-0677">Repeat</keyword>
<feature type="domain" description="C2H2-type" evidence="13">
    <location>
        <begin position="570"/>
        <end position="597"/>
    </location>
</feature>